<reference evidence="2" key="1">
    <citation type="submission" date="2022-11" db="UniProtKB">
        <authorList>
            <consortium name="WormBaseParasite"/>
        </authorList>
    </citation>
    <scope>IDENTIFICATION</scope>
</reference>
<dbReference type="AlphaFoldDB" id="A0A914YTU1"/>
<evidence type="ECO:0000313" key="1">
    <source>
        <dbReference type="Proteomes" id="UP000887577"/>
    </source>
</evidence>
<evidence type="ECO:0000313" key="2">
    <source>
        <dbReference type="WBParaSite" id="PSU_v2.g3410.t1"/>
    </source>
</evidence>
<protein>
    <submittedName>
        <fullName evidence="2">Uncharacterized protein</fullName>
    </submittedName>
</protein>
<name>A0A914YTU1_9BILA</name>
<organism evidence="1 2">
    <name type="scientific">Panagrolaimus superbus</name>
    <dbReference type="NCBI Taxonomy" id="310955"/>
    <lineage>
        <taxon>Eukaryota</taxon>
        <taxon>Metazoa</taxon>
        <taxon>Ecdysozoa</taxon>
        <taxon>Nematoda</taxon>
        <taxon>Chromadorea</taxon>
        <taxon>Rhabditida</taxon>
        <taxon>Tylenchina</taxon>
        <taxon>Panagrolaimomorpha</taxon>
        <taxon>Panagrolaimoidea</taxon>
        <taxon>Panagrolaimidae</taxon>
        <taxon>Panagrolaimus</taxon>
    </lineage>
</organism>
<dbReference type="WBParaSite" id="PSU_v2.g3410.t1">
    <property type="protein sequence ID" value="PSU_v2.g3410.t1"/>
    <property type="gene ID" value="PSU_v2.g3410"/>
</dbReference>
<keyword evidence="1" id="KW-1185">Reference proteome</keyword>
<dbReference type="Proteomes" id="UP000887577">
    <property type="component" value="Unplaced"/>
</dbReference>
<sequence length="469" mass="54599">MPEISVRSFWKNRLMFNQSCAHKQQGFTQKHFIPAFLTQDLCILDYKYIGYSDRPNKNNVEYRTNNGEITYSLTLSYTDLYAYDIFHDIGDEVCQISFDLEPGKQFMRFFCLCTQYLCTLKITQKNPLRFCPYSLEIEIDTSLNYSNIQRTSQYMEADLFFMQDENNDFCYLSWTGKATKYNGFVGITGTPLRLGYEFDPNPKMPWFCIFTLYQKREIDSLKSWFYSNDTWELRKTFIDTIIDHSNLINDVYPIGANCTLEGPLSHPFYSSKYKSNSSMFPCYKYFEIDTLSPVYPIMGLNVIPINIVAKGKDCYYYTVKKDEKHFQVCRFLFGTPPIMTFVACPENAKYNKTEVQRIKNIVRACPSMEAGETQWKYVSTKNGICGQFLRGIKLENGKYVPEEIEFKEVTKSDFKMTGMTEKRVEHGCGFNATQTLTLCTCYSALGGCDDLFTAGRVHLLRLINFFVLQ</sequence>
<proteinExistence type="predicted"/>
<accession>A0A914YTU1</accession>